<protein>
    <submittedName>
        <fullName evidence="2">Uncharacterized protein</fullName>
    </submittedName>
</protein>
<evidence type="ECO:0000313" key="3">
    <source>
        <dbReference type="Proteomes" id="UP001159405"/>
    </source>
</evidence>
<proteinExistence type="predicted"/>
<feature type="compositionally biased region" description="Polar residues" evidence="1">
    <location>
        <begin position="115"/>
        <end position="131"/>
    </location>
</feature>
<feature type="region of interest" description="Disordered" evidence="1">
    <location>
        <begin position="84"/>
        <end position="137"/>
    </location>
</feature>
<feature type="non-terminal residue" evidence="2">
    <location>
        <position position="1"/>
    </location>
</feature>
<accession>A0ABN8N384</accession>
<reference evidence="2 3" key="1">
    <citation type="submission" date="2022-05" db="EMBL/GenBank/DDBJ databases">
        <authorList>
            <consortium name="Genoscope - CEA"/>
            <person name="William W."/>
        </authorList>
    </citation>
    <scope>NUCLEOTIDE SEQUENCE [LARGE SCALE GENOMIC DNA]</scope>
</reference>
<evidence type="ECO:0000313" key="2">
    <source>
        <dbReference type="EMBL" id="CAH3040328.1"/>
    </source>
</evidence>
<keyword evidence="3" id="KW-1185">Reference proteome</keyword>
<comment type="caution">
    <text evidence="2">The sequence shown here is derived from an EMBL/GenBank/DDBJ whole genome shotgun (WGS) entry which is preliminary data.</text>
</comment>
<dbReference type="EMBL" id="CALNXK010000008">
    <property type="protein sequence ID" value="CAH3040328.1"/>
    <property type="molecule type" value="Genomic_DNA"/>
</dbReference>
<gene>
    <name evidence="2" type="ORF">PLOB_00045511</name>
</gene>
<dbReference type="Proteomes" id="UP001159405">
    <property type="component" value="Unassembled WGS sequence"/>
</dbReference>
<name>A0ABN8N384_9CNID</name>
<sequence length="159" mass="17671">LKQRSGSLCATLHLSRQVSKRLCHTNKTVNRSERMKFVDPIESESIRERTPSQDAHDSDEEIFEKTTIPAVEVFNMSTVDCQASANSQDDEEAGIIDKAERRPMKFPCPPGPTQAAESNESNKLHNNNCSFQDGGKTTDPRSLLEGKLQVGIQLLALIM</sequence>
<feature type="compositionally biased region" description="Basic and acidic residues" evidence="1">
    <location>
        <begin position="39"/>
        <end position="56"/>
    </location>
</feature>
<feature type="non-terminal residue" evidence="2">
    <location>
        <position position="159"/>
    </location>
</feature>
<feature type="region of interest" description="Disordered" evidence="1">
    <location>
        <begin position="39"/>
        <end position="62"/>
    </location>
</feature>
<evidence type="ECO:0000256" key="1">
    <source>
        <dbReference type="SAM" id="MobiDB-lite"/>
    </source>
</evidence>
<organism evidence="2 3">
    <name type="scientific">Porites lobata</name>
    <dbReference type="NCBI Taxonomy" id="104759"/>
    <lineage>
        <taxon>Eukaryota</taxon>
        <taxon>Metazoa</taxon>
        <taxon>Cnidaria</taxon>
        <taxon>Anthozoa</taxon>
        <taxon>Hexacorallia</taxon>
        <taxon>Scleractinia</taxon>
        <taxon>Fungiina</taxon>
        <taxon>Poritidae</taxon>
        <taxon>Porites</taxon>
    </lineage>
</organism>